<name>A0A6J6A1J0_9ZZZZ</name>
<dbReference type="PANTHER" id="PTHR13817">
    <property type="entry name" value="TITIN"/>
    <property type="match status" value="1"/>
</dbReference>
<evidence type="ECO:0000259" key="3">
    <source>
        <dbReference type="PROSITE" id="PS50853"/>
    </source>
</evidence>
<dbReference type="SMART" id="SM00060">
    <property type="entry name" value="FN3"/>
    <property type="match status" value="4"/>
</dbReference>
<dbReference type="InterPro" id="IPR013783">
    <property type="entry name" value="Ig-like_fold"/>
</dbReference>
<proteinExistence type="predicted"/>
<feature type="domain" description="Fibronectin type-III" evidence="3">
    <location>
        <begin position="146"/>
        <end position="237"/>
    </location>
</feature>
<dbReference type="AlphaFoldDB" id="A0A6J6A1J0"/>
<dbReference type="InterPro" id="IPR003961">
    <property type="entry name" value="FN3_dom"/>
</dbReference>
<dbReference type="PRINTS" id="PR00014">
    <property type="entry name" value="FNTYPEIII"/>
</dbReference>
<evidence type="ECO:0000256" key="2">
    <source>
        <dbReference type="SAM" id="MobiDB-lite"/>
    </source>
</evidence>
<feature type="region of interest" description="Disordered" evidence="2">
    <location>
        <begin position="126"/>
        <end position="149"/>
    </location>
</feature>
<reference evidence="4" key="1">
    <citation type="submission" date="2020-05" db="EMBL/GenBank/DDBJ databases">
        <authorList>
            <person name="Chiriac C."/>
            <person name="Salcher M."/>
            <person name="Ghai R."/>
            <person name="Kavagutti S V."/>
        </authorList>
    </citation>
    <scope>NUCLEOTIDE SEQUENCE</scope>
</reference>
<dbReference type="Pfam" id="PF00041">
    <property type="entry name" value="fn3"/>
    <property type="match status" value="3"/>
</dbReference>
<evidence type="ECO:0000313" key="4">
    <source>
        <dbReference type="EMBL" id="CAB4345573.1"/>
    </source>
</evidence>
<dbReference type="Gene3D" id="2.60.40.10">
    <property type="entry name" value="Immunoglobulins"/>
    <property type="match status" value="4"/>
</dbReference>
<protein>
    <submittedName>
        <fullName evidence="4">Unannotated protein</fullName>
    </submittedName>
</protein>
<dbReference type="CDD" id="cd00063">
    <property type="entry name" value="FN3"/>
    <property type="match status" value="4"/>
</dbReference>
<gene>
    <name evidence="4" type="ORF">UFOPK3522_01127</name>
</gene>
<keyword evidence="1" id="KW-0677">Repeat</keyword>
<dbReference type="EMBL" id="CAESAO010000104">
    <property type="protein sequence ID" value="CAB4345573.1"/>
    <property type="molecule type" value="Genomic_DNA"/>
</dbReference>
<evidence type="ECO:0000256" key="1">
    <source>
        <dbReference type="ARBA" id="ARBA00022737"/>
    </source>
</evidence>
<dbReference type="InterPro" id="IPR050964">
    <property type="entry name" value="Striated_Muscle_Regulatory"/>
</dbReference>
<dbReference type="PANTHER" id="PTHR13817:SF73">
    <property type="entry name" value="FIBRONECTIN TYPE-III DOMAIN-CONTAINING PROTEIN"/>
    <property type="match status" value="1"/>
</dbReference>
<organism evidence="4">
    <name type="scientific">freshwater metagenome</name>
    <dbReference type="NCBI Taxonomy" id="449393"/>
    <lineage>
        <taxon>unclassified sequences</taxon>
        <taxon>metagenomes</taxon>
        <taxon>ecological metagenomes</taxon>
    </lineage>
</organism>
<feature type="domain" description="Fibronectin type-III" evidence="3">
    <location>
        <begin position="328"/>
        <end position="417"/>
    </location>
</feature>
<dbReference type="SUPFAM" id="SSF49265">
    <property type="entry name" value="Fibronectin type III"/>
    <property type="match status" value="3"/>
</dbReference>
<sequence>MLAGAIVAVFAVSFVGRAEAASVFSSPFASPSVFAQPAASAASVVAGERALTLSWGAVKGAAGYRVSWRGRVLKGGKPTAVWSSQWLGLKVLAASARSYKATGLVNGAEYQLRLESNTKAKKSLWVSRSTPVASPKAATPTPTATAPSAPMSVAGVAGDTWVAVSWSAPSSDGGSAVTGYKVIASGGGSPSTTECAASPCTVPGLTNGTPYTFTVKATNARGDSPASAASAAVTPFGLPAVAAEVVATAGDGAARVSFVAGFNGSQATTYTVTAVEDPTKTATGDASPIVVPGLTNGTSYTFTVKATNSRGDSPASAASAAVTPRALPPVPTSVVASPGDGVASVSFAAGAGPVSSTATSYTVTAVEDPTKTATGSTSPIVVTGLANGTSYTFTVKATNSRGDSAASAASVAVTPSVASCANGRAVCVVGDIGPGGGKVFYAPVGGFTETDAPCGSSCRYLEAARVDWNGAPGSGDPSLQWGVGDTSEGTCSNRDIPVTAGGDIGSGFANTTAIMAACSAASGINSAPAARAAFNYAPSVNGATVTGWFLPALAELNQFLTSGAGPAPSPPPGSYGWSAYWWSSTRMCVSFSCALYASAPGFQSFMSGSPQFVSNSGFLKNGSYLVRPVRAFN</sequence>
<feature type="domain" description="Fibronectin type-III" evidence="3">
    <location>
        <begin position="240"/>
        <end position="326"/>
    </location>
</feature>
<accession>A0A6J6A1J0</accession>
<dbReference type="PROSITE" id="PS50853">
    <property type="entry name" value="FN3"/>
    <property type="match status" value="3"/>
</dbReference>
<dbReference type="InterPro" id="IPR036116">
    <property type="entry name" value="FN3_sf"/>
</dbReference>
<feature type="compositionally biased region" description="Low complexity" evidence="2">
    <location>
        <begin position="129"/>
        <end position="149"/>
    </location>
</feature>